<keyword evidence="4" id="KW-1185">Reference proteome</keyword>
<dbReference type="InterPro" id="IPR013154">
    <property type="entry name" value="ADH-like_N"/>
</dbReference>
<name>A0A1I0NGQ1_9FLAO</name>
<dbReference type="SMART" id="SM00829">
    <property type="entry name" value="PKS_ER"/>
    <property type="match status" value="1"/>
</dbReference>
<evidence type="ECO:0000256" key="1">
    <source>
        <dbReference type="ARBA" id="ARBA00022857"/>
    </source>
</evidence>
<dbReference type="Pfam" id="PF13602">
    <property type="entry name" value="ADH_zinc_N_2"/>
    <property type="match status" value="1"/>
</dbReference>
<evidence type="ECO:0000313" key="4">
    <source>
        <dbReference type="Proteomes" id="UP000199469"/>
    </source>
</evidence>
<dbReference type="InterPro" id="IPR051603">
    <property type="entry name" value="Zinc-ADH_QOR/CCCR"/>
</dbReference>
<dbReference type="InterPro" id="IPR011032">
    <property type="entry name" value="GroES-like_sf"/>
</dbReference>
<dbReference type="Proteomes" id="UP000199469">
    <property type="component" value="Unassembled WGS sequence"/>
</dbReference>
<accession>A0A1I0NGQ1</accession>
<dbReference type="STRING" id="356305.SAMN05421841_0569"/>
<dbReference type="InterPro" id="IPR020843">
    <property type="entry name" value="ER"/>
</dbReference>
<sequence length="325" mass="35400">MKAIVLEQFGQPLVVKEIEKPQPKDHEVLVKIKASGLNPLDIKIKNGQAAHAQVTPPMILGIDMAGVVEAVGKNVKNFKIGNEVYGMVSGVGNNPGTLAEYIAVDADLLALKPKNISFKEAAATPLIFITAWEGLIDKMNIQKNQNVLIHAGNGGVGHVAIQIALAKGSKVFTTVKSENIEAVENYPVEIINTDESSVEKYVQDLTNGIGFDAILDTVGLLDDSFKAVKQYSGHVVSILGWRTHSLAPLSFRNATYSGVFTLYPLLSGENRKHYGEILQQATQLFENGKLKIMLDDKFYSLEQANDAFGDIENRNTKGKIVIEID</sequence>
<dbReference type="PANTHER" id="PTHR44154:SF1">
    <property type="entry name" value="QUINONE OXIDOREDUCTASE"/>
    <property type="match status" value="1"/>
</dbReference>
<organism evidence="3 4">
    <name type="scientific">Chryseobacterium wanjuense</name>
    <dbReference type="NCBI Taxonomy" id="356305"/>
    <lineage>
        <taxon>Bacteria</taxon>
        <taxon>Pseudomonadati</taxon>
        <taxon>Bacteroidota</taxon>
        <taxon>Flavobacteriia</taxon>
        <taxon>Flavobacteriales</taxon>
        <taxon>Weeksellaceae</taxon>
        <taxon>Chryseobacterium group</taxon>
        <taxon>Chryseobacterium</taxon>
    </lineage>
</organism>
<gene>
    <name evidence="3" type="ORF">SAMN05421841_0569</name>
</gene>
<dbReference type="PANTHER" id="PTHR44154">
    <property type="entry name" value="QUINONE OXIDOREDUCTASE"/>
    <property type="match status" value="1"/>
</dbReference>
<evidence type="ECO:0000259" key="2">
    <source>
        <dbReference type="SMART" id="SM00829"/>
    </source>
</evidence>
<dbReference type="GO" id="GO:0016491">
    <property type="term" value="F:oxidoreductase activity"/>
    <property type="evidence" value="ECO:0007669"/>
    <property type="project" value="InterPro"/>
</dbReference>
<dbReference type="AlphaFoldDB" id="A0A1I0NGQ1"/>
<dbReference type="CDD" id="cd08272">
    <property type="entry name" value="MDR6"/>
    <property type="match status" value="1"/>
</dbReference>
<dbReference type="RefSeq" id="WP_170835641.1">
    <property type="nucleotide sequence ID" value="NZ_FOIU01000001.1"/>
</dbReference>
<dbReference type="Pfam" id="PF08240">
    <property type="entry name" value="ADH_N"/>
    <property type="match status" value="1"/>
</dbReference>
<dbReference type="SUPFAM" id="SSF51735">
    <property type="entry name" value="NAD(P)-binding Rossmann-fold domains"/>
    <property type="match status" value="1"/>
</dbReference>
<feature type="domain" description="Enoyl reductase (ER)" evidence="2">
    <location>
        <begin position="10"/>
        <end position="322"/>
    </location>
</feature>
<reference evidence="4" key="1">
    <citation type="submission" date="2016-10" db="EMBL/GenBank/DDBJ databases">
        <authorList>
            <person name="Varghese N."/>
            <person name="Submissions S."/>
        </authorList>
    </citation>
    <scope>NUCLEOTIDE SEQUENCE [LARGE SCALE GENOMIC DNA]</scope>
    <source>
        <strain evidence="4">DSM 17724</strain>
    </source>
</reference>
<protein>
    <submittedName>
        <fullName evidence="3">NADPH:quinone reductase</fullName>
    </submittedName>
</protein>
<dbReference type="SUPFAM" id="SSF50129">
    <property type="entry name" value="GroES-like"/>
    <property type="match status" value="1"/>
</dbReference>
<dbReference type="EMBL" id="FOIU01000001">
    <property type="protein sequence ID" value="SEW00259.1"/>
    <property type="molecule type" value="Genomic_DNA"/>
</dbReference>
<proteinExistence type="predicted"/>
<dbReference type="Gene3D" id="3.90.180.10">
    <property type="entry name" value="Medium-chain alcohol dehydrogenases, catalytic domain"/>
    <property type="match status" value="1"/>
</dbReference>
<dbReference type="Gene3D" id="3.40.50.720">
    <property type="entry name" value="NAD(P)-binding Rossmann-like Domain"/>
    <property type="match status" value="1"/>
</dbReference>
<keyword evidence="1" id="KW-0521">NADP</keyword>
<dbReference type="InterPro" id="IPR036291">
    <property type="entry name" value="NAD(P)-bd_dom_sf"/>
</dbReference>
<evidence type="ECO:0000313" key="3">
    <source>
        <dbReference type="EMBL" id="SEW00259.1"/>
    </source>
</evidence>